<dbReference type="Gene3D" id="3.30.460.90">
    <property type="match status" value="1"/>
</dbReference>
<keyword evidence="6" id="KW-0479">Metal-binding</keyword>
<dbReference type="Pfam" id="PF03281">
    <property type="entry name" value="Mab-21"/>
    <property type="match status" value="1"/>
</dbReference>
<dbReference type="GO" id="GO:0005524">
    <property type="term" value="F:ATP binding"/>
    <property type="evidence" value="ECO:0007669"/>
    <property type="project" value="UniProtKB-KW"/>
</dbReference>
<comment type="similarity">
    <text evidence="3">Belongs to the mab-21 family.</text>
</comment>
<dbReference type="GO" id="GO:0016779">
    <property type="term" value="F:nucleotidyltransferase activity"/>
    <property type="evidence" value="ECO:0007669"/>
    <property type="project" value="UniProtKB-KW"/>
</dbReference>
<evidence type="ECO:0000259" key="12">
    <source>
        <dbReference type="Pfam" id="PF03281"/>
    </source>
</evidence>
<evidence type="ECO:0000256" key="1">
    <source>
        <dbReference type="ARBA" id="ARBA00001936"/>
    </source>
</evidence>
<evidence type="ECO:0000256" key="11">
    <source>
        <dbReference type="ARBA" id="ARBA00023211"/>
    </source>
</evidence>
<dbReference type="EMBL" id="GBBI01000466">
    <property type="protein sequence ID" value="JAC18246.1"/>
    <property type="molecule type" value="mRNA"/>
</dbReference>
<evidence type="ECO:0000256" key="5">
    <source>
        <dbReference type="ARBA" id="ARBA00022695"/>
    </source>
</evidence>
<keyword evidence="11" id="KW-0464">Manganese</keyword>
<evidence type="ECO:0000313" key="14">
    <source>
        <dbReference type="EMBL" id="JAC18246.1"/>
    </source>
</evidence>
<dbReference type="PANTHER" id="PTHR10656:SF42">
    <property type="entry name" value="CYCLIC GMP-AMP SYNTHASE-LIKE PROTEIN-RELATED"/>
    <property type="match status" value="1"/>
</dbReference>
<feature type="domain" description="Mab-21-like HhH/H2TH-like" evidence="13">
    <location>
        <begin position="255"/>
        <end position="342"/>
    </location>
</feature>
<evidence type="ECO:0000256" key="10">
    <source>
        <dbReference type="ARBA" id="ARBA00023134"/>
    </source>
</evidence>
<dbReference type="InterPro" id="IPR046903">
    <property type="entry name" value="Mab-21-like_nuc_Trfase"/>
</dbReference>
<evidence type="ECO:0000256" key="7">
    <source>
        <dbReference type="ARBA" id="ARBA00022741"/>
    </source>
</evidence>
<evidence type="ECO:0000256" key="4">
    <source>
        <dbReference type="ARBA" id="ARBA00022679"/>
    </source>
</evidence>
<protein>
    <submittedName>
        <fullName evidence="14">Putative mab-21-like cell fate specification</fullName>
    </submittedName>
</protein>
<evidence type="ECO:0000256" key="6">
    <source>
        <dbReference type="ARBA" id="ARBA00022723"/>
    </source>
</evidence>
<keyword evidence="8" id="KW-0067">ATP-binding</keyword>
<evidence type="ECO:0000256" key="8">
    <source>
        <dbReference type="ARBA" id="ARBA00022840"/>
    </source>
</evidence>
<organism evidence="14">
    <name type="scientific">Triatoma infestans</name>
    <name type="common">Assassin bug</name>
    <dbReference type="NCBI Taxonomy" id="30076"/>
    <lineage>
        <taxon>Eukaryota</taxon>
        <taxon>Metazoa</taxon>
        <taxon>Ecdysozoa</taxon>
        <taxon>Arthropoda</taxon>
        <taxon>Hexapoda</taxon>
        <taxon>Insecta</taxon>
        <taxon>Pterygota</taxon>
        <taxon>Neoptera</taxon>
        <taxon>Paraneoptera</taxon>
        <taxon>Hemiptera</taxon>
        <taxon>Heteroptera</taxon>
        <taxon>Panheteroptera</taxon>
        <taxon>Cimicomorpha</taxon>
        <taxon>Reduviidae</taxon>
        <taxon>Triatominae</taxon>
        <taxon>Triatoma</taxon>
    </lineage>
</organism>
<dbReference type="GO" id="GO:0046872">
    <property type="term" value="F:metal ion binding"/>
    <property type="evidence" value="ECO:0007669"/>
    <property type="project" value="UniProtKB-KW"/>
</dbReference>
<evidence type="ECO:0000256" key="3">
    <source>
        <dbReference type="ARBA" id="ARBA00008307"/>
    </source>
</evidence>
<keyword evidence="9" id="KW-0460">Magnesium</keyword>
<keyword evidence="4" id="KW-0808">Transferase</keyword>
<dbReference type="AlphaFoldDB" id="A0A023F9S9"/>
<feature type="non-terminal residue" evidence="14">
    <location>
        <position position="1"/>
    </location>
</feature>
<keyword evidence="10" id="KW-0342">GTP-binding</keyword>
<dbReference type="Pfam" id="PF20266">
    <property type="entry name" value="Mab-21_C"/>
    <property type="match status" value="1"/>
</dbReference>
<keyword evidence="7" id="KW-0547">Nucleotide-binding</keyword>
<feature type="domain" description="Mab-21-like nucleotidyltransferase" evidence="12">
    <location>
        <begin position="67"/>
        <end position="248"/>
    </location>
</feature>
<accession>A0A023F9S9</accession>
<name>A0A023F9S9_TRIIF</name>
<sequence>LRGETFYSKLNPLLDDVNKHCVAINDDSRKLCVNTTLGIVNAIIDKLKADDPVFNYFYNKLAYVGSFFDGLRVKEATEFDLNMILRIPCYLEKIKVENSNVINGFVRLNVEDAVFEGAKLNDLPCAKEWKKWIDNEYLYPSKILAWMDSVFSKISNNGKMNVNCNGKMYEVTRSKNGPANTLHITERHFKIDVDIVPVIQFPPTIQPPSPVRWLQDKAAPWEVVPKPVAVKTFWRLSFSEQERNLLHGQKHLKFVNRLLKRFRDANNLDISSYYIKSLFLWEAHEQKQRNDELFWEKPVSYLFVYMLVKLLETLKKKKLKFFWHKKMNMYYKSNTEQCKSNTEKCKSNTAKRKSNTAKCKSNTDETLENMEGLVRRIILTINKLIEQNDDKALKTYIYKIFGISDLLVDEEGASSLMNKLTVGIY</sequence>
<dbReference type="InterPro" id="IPR024810">
    <property type="entry name" value="MAB21L/cGLR"/>
</dbReference>
<dbReference type="InterPro" id="IPR046906">
    <property type="entry name" value="Mab-21_HhH/H2TH-like"/>
</dbReference>
<dbReference type="Gene3D" id="1.10.1410.40">
    <property type="match status" value="1"/>
</dbReference>
<evidence type="ECO:0000256" key="9">
    <source>
        <dbReference type="ARBA" id="ARBA00022842"/>
    </source>
</evidence>
<proteinExistence type="evidence at transcript level"/>
<reference evidence="14" key="1">
    <citation type="journal article" date="2014" name="PLoS Negl. Trop. Dis.">
        <title>An updated insight into the Sialotranscriptome of Triatoma infestans: developmental stage and geographic variations.</title>
        <authorList>
            <person name="Schwarz A."/>
            <person name="Medrano-Mercado N."/>
            <person name="Schaub G.A."/>
            <person name="Struchiner C.J."/>
            <person name="Bargues M.D."/>
            <person name="Levy M.Z."/>
            <person name="Ribeiro J.M."/>
        </authorList>
    </citation>
    <scope>NUCLEOTIDE SEQUENCE</scope>
    <source>
        <strain evidence="14">Chile</strain>
        <tissue evidence="14">Salivary glands</tissue>
    </source>
</reference>
<evidence type="ECO:0000259" key="13">
    <source>
        <dbReference type="Pfam" id="PF20266"/>
    </source>
</evidence>
<comment type="cofactor">
    <cofactor evidence="1">
        <name>Mn(2+)</name>
        <dbReference type="ChEBI" id="CHEBI:29035"/>
    </cofactor>
</comment>
<dbReference type="SMART" id="SM01265">
    <property type="entry name" value="Mab-21"/>
    <property type="match status" value="1"/>
</dbReference>
<comment type="cofactor">
    <cofactor evidence="2">
        <name>Mg(2+)</name>
        <dbReference type="ChEBI" id="CHEBI:18420"/>
    </cofactor>
</comment>
<evidence type="ECO:0000256" key="2">
    <source>
        <dbReference type="ARBA" id="ARBA00001946"/>
    </source>
</evidence>
<dbReference type="PANTHER" id="PTHR10656">
    <property type="entry name" value="CELL FATE DETERMINING PROTEIN MAB21-RELATED"/>
    <property type="match status" value="1"/>
</dbReference>
<keyword evidence="5" id="KW-0548">Nucleotidyltransferase</keyword>
<dbReference type="GO" id="GO:0005525">
    <property type="term" value="F:GTP binding"/>
    <property type="evidence" value="ECO:0007669"/>
    <property type="project" value="UniProtKB-KW"/>
</dbReference>